<name>A0A177N0R9_9GAMM</name>
<accession>A0A177N0R9</accession>
<keyword evidence="6" id="KW-0472">Membrane</keyword>
<evidence type="ECO:0000313" key="10">
    <source>
        <dbReference type="Proteomes" id="UP000078476"/>
    </source>
</evidence>
<dbReference type="PROSITE" id="PS50005">
    <property type="entry name" value="TPR"/>
    <property type="match status" value="1"/>
</dbReference>
<dbReference type="InterPro" id="IPR056413">
    <property type="entry name" value="TPR_CcmH_CycH"/>
</dbReference>
<evidence type="ECO:0000256" key="6">
    <source>
        <dbReference type="SAM" id="Phobius"/>
    </source>
</evidence>
<dbReference type="InterPro" id="IPR019734">
    <property type="entry name" value="TPR_rpt"/>
</dbReference>
<dbReference type="STRING" id="980561.A1359_14435"/>
<sequence>MLLPALLKNQLLIDGDHQQRNIKIARQRLSELNQQLQDGVLSQTLFDEQYAELQLMLNDDLETSAMVQTKPQQGRWIIPMLAVLLPTLSLLIYLMLGETNALRKAELQETETKAAVNVINMVEKLQQRLKQQPDDIQGWKMLGRSYTYLQQYQNAADVYAELYRRQPDDLEVMLQYANNLAMARGGRMAGEPAELISLVLQRAPDNPNALWLGGIAKAEEGQYAEAKQRWQKLVSLLPADSESLPQVKQMLLALDAEQAKKSSAPPSVNINIQVDIEPALKAKMQPDTTVFIYAQAVNGPKMPLAIVRKKLADLPVKVILNDSMAMQPTTRLGDYQQLRILARVSQSGQAMPAAGDLIGSVEFSQPFQNQVASVLINQEVK</sequence>
<dbReference type="InterPro" id="IPR056412">
    <property type="entry name" value="Ig_CycH"/>
</dbReference>
<dbReference type="EMBL" id="LUUI01000141">
    <property type="protein sequence ID" value="OAI11455.1"/>
    <property type="molecule type" value="Genomic_DNA"/>
</dbReference>
<keyword evidence="10" id="KW-1185">Reference proteome</keyword>
<keyword evidence="2" id="KW-0677">Repeat</keyword>
<feature type="transmembrane region" description="Helical" evidence="6">
    <location>
        <begin position="76"/>
        <end position="96"/>
    </location>
</feature>
<keyword evidence="6" id="KW-0812">Transmembrane</keyword>
<evidence type="ECO:0000256" key="1">
    <source>
        <dbReference type="ARBA" id="ARBA00004196"/>
    </source>
</evidence>
<dbReference type="Pfam" id="PF23892">
    <property type="entry name" value="Ig_CycH"/>
    <property type="match status" value="1"/>
</dbReference>
<keyword evidence="4 5" id="KW-0802">TPR repeat</keyword>
<keyword evidence="3" id="KW-0201">Cytochrome c-type biogenesis</keyword>
<protein>
    <submittedName>
        <fullName evidence="9">C-type cytochrome biogenesis protein CcmI</fullName>
    </submittedName>
</protein>
<organism evidence="9 10">
    <name type="scientific">Methylomonas lenta</name>
    <dbReference type="NCBI Taxonomy" id="980561"/>
    <lineage>
        <taxon>Bacteria</taxon>
        <taxon>Pseudomonadati</taxon>
        <taxon>Pseudomonadota</taxon>
        <taxon>Gammaproteobacteria</taxon>
        <taxon>Methylococcales</taxon>
        <taxon>Methylococcaceae</taxon>
        <taxon>Methylomonas</taxon>
    </lineage>
</organism>
<dbReference type="SUPFAM" id="SSF48452">
    <property type="entry name" value="TPR-like"/>
    <property type="match status" value="1"/>
</dbReference>
<dbReference type="GO" id="GO:0017004">
    <property type="term" value="P:cytochrome complex assembly"/>
    <property type="evidence" value="ECO:0007669"/>
    <property type="project" value="UniProtKB-KW"/>
</dbReference>
<dbReference type="NCBIfam" id="TIGR03142">
    <property type="entry name" value="cytochro_ccmI"/>
    <property type="match status" value="1"/>
</dbReference>
<dbReference type="Pfam" id="PF23914">
    <property type="entry name" value="TPR_CcmH_CycH"/>
    <property type="match status" value="1"/>
</dbReference>
<dbReference type="AlphaFoldDB" id="A0A177N0R9"/>
<evidence type="ECO:0000259" key="7">
    <source>
        <dbReference type="Pfam" id="PF23892"/>
    </source>
</evidence>
<comment type="caution">
    <text evidence="9">The sequence shown here is derived from an EMBL/GenBank/DDBJ whole genome shotgun (WGS) entry which is preliminary data.</text>
</comment>
<proteinExistence type="predicted"/>
<feature type="repeat" description="TPR" evidence="5">
    <location>
        <begin position="136"/>
        <end position="169"/>
    </location>
</feature>
<dbReference type="InterPro" id="IPR017560">
    <property type="entry name" value="Cyt_c_biogenesis_CcmI"/>
</dbReference>
<evidence type="ECO:0000256" key="4">
    <source>
        <dbReference type="ARBA" id="ARBA00022803"/>
    </source>
</evidence>
<dbReference type="Proteomes" id="UP000078476">
    <property type="component" value="Unassembled WGS sequence"/>
</dbReference>
<dbReference type="InterPro" id="IPR011990">
    <property type="entry name" value="TPR-like_helical_dom_sf"/>
</dbReference>
<dbReference type="InterPro" id="IPR051263">
    <property type="entry name" value="C-type_cytochrome_biogenesis"/>
</dbReference>
<gene>
    <name evidence="9" type="ORF">A1359_14435</name>
</gene>
<feature type="domain" description="Cytochrome c-type biogenesis protein H Ig-like" evidence="7">
    <location>
        <begin position="270"/>
        <end position="377"/>
    </location>
</feature>
<evidence type="ECO:0000256" key="5">
    <source>
        <dbReference type="PROSITE-ProRule" id="PRU00339"/>
    </source>
</evidence>
<dbReference type="PANTHER" id="PTHR47870:SF1">
    <property type="entry name" value="CYTOCHROME C-TYPE BIOGENESIS PROTEIN CCMH"/>
    <property type="match status" value="1"/>
</dbReference>
<reference evidence="9 10" key="1">
    <citation type="submission" date="2016-03" db="EMBL/GenBank/DDBJ databases">
        <authorList>
            <person name="Ploux O."/>
        </authorList>
    </citation>
    <scope>NUCLEOTIDE SEQUENCE [LARGE SCALE GENOMIC DNA]</scope>
    <source>
        <strain evidence="9 10">R-45370</strain>
    </source>
</reference>
<evidence type="ECO:0000259" key="8">
    <source>
        <dbReference type="Pfam" id="PF23914"/>
    </source>
</evidence>
<dbReference type="GO" id="GO:0030313">
    <property type="term" value="C:cell envelope"/>
    <property type="evidence" value="ECO:0007669"/>
    <property type="project" value="UniProtKB-SubCell"/>
</dbReference>
<evidence type="ECO:0000256" key="3">
    <source>
        <dbReference type="ARBA" id="ARBA00022748"/>
    </source>
</evidence>
<feature type="domain" description="Cytochrome c-type biogenesis protein H TPR" evidence="8">
    <location>
        <begin position="124"/>
        <end position="242"/>
    </location>
</feature>
<keyword evidence="6" id="KW-1133">Transmembrane helix</keyword>
<dbReference type="Gene3D" id="1.25.40.10">
    <property type="entry name" value="Tetratricopeptide repeat domain"/>
    <property type="match status" value="1"/>
</dbReference>
<dbReference type="PANTHER" id="PTHR47870">
    <property type="entry name" value="CYTOCHROME C-TYPE BIOGENESIS PROTEIN CCMH"/>
    <property type="match status" value="1"/>
</dbReference>
<comment type="subcellular location">
    <subcellularLocation>
        <location evidence="1">Cell envelope</location>
    </subcellularLocation>
</comment>
<evidence type="ECO:0000256" key="2">
    <source>
        <dbReference type="ARBA" id="ARBA00022737"/>
    </source>
</evidence>
<evidence type="ECO:0000313" key="9">
    <source>
        <dbReference type="EMBL" id="OAI11455.1"/>
    </source>
</evidence>